<dbReference type="AlphaFoldDB" id="A0A2A9EHX4"/>
<dbReference type="SUPFAM" id="SSF56801">
    <property type="entry name" value="Acetyl-CoA synthetase-like"/>
    <property type="match status" value="1"/>
</dbReference>
<dbReference type="CDD" id="cd05936">
    <property type="entry name" value="FC-FACS_FadD_like"/>
    <property type="match status" value="1"/>
</dbReference>
<keyword evidence="5" id="KW-1185">Reference proteome</keyword>
<dbReference type="PANTHER" id="PTHR43767:SF12">
    <property type="entry name" value="AMP-DEPENDENT SYNTHETASE AND LIGASE"/>
    <property type="match status" value="1"/>
</dbReference>
<evidence type="ECO:0000313" key="5">
    <source>
        <dbReference type="Proteomes" id="UP000222106"/>
    </source>
</evidence>
<name>A0A2A9EHX4_9MICO</name>
<organism evidence="4 5">
    <name type="scientific">Georgenia soli</name>
    <dbReference type="NCBI Taxonomy" id="638953"/>
    <lineage>
        <taxon>Bacteria</taxon>
        <taxon>Bacillati</taxon>
        <taxon>Actinomycetota</taxon>
        <taxon>Actinomycetes</taxon>
        <taxon>Micrococcales</taxon>
        <taxon>Bogoriellaceae</taxon>
        <taxon>Georgenia</taxon>
    </lineage>
</organism>
<dbReference type="Pfam" id="PF00501">
    <property type="entry name" value="AMP-binding"/>
    <property type="match status" value="1"/>
</dbReference>
<feature type="region of interest" description="Disordered" evidence="1">
    <location>
        <begin position="571"/>
        <end position="623"/>
    </location>
</feature>
<evidence type="ECO:0000256" key="1">
    <source>
        <dbReference type="SAM" id="MobiDB-lite"/>
    </source>
</evidence>
<dbReference type="InterPro" id="IPR042099">
    <property type="entry name" value="ANL_N_sf"/>
</dbReference>
<dbReference type="OrthoDB" id="9803968at2"/>
<evidence type="ECO:0000313" key="4">
    <source>
        <dbReference type="EMBL" id="PFG38423.1"/>
    </source>
</evidence>
<evidence type="ECO:0000259" key="3">
    <source>
        <dbReference type="Pfam" id="PF13193"/>
    </source>
</evidence>
<feature type="domain" description="AMP-dependent synthetase/ligase" evidence="2">
    <location>
        <begin position="34"/>
        <end position="424"/>
    </location>
</feature>
<dbReference type="InterPro" id="IPR000873">
    <property type="entry name" value="AMP-dep_synth/lig_dom"/>
</dbReference>
<dbReference type="PANTHER" id="PTHR43767">
    <property type="entry name" value="LONG-CHAIN-FATTY-ACID--COA LIGASE"/>
    <property type="match status" value="1"/>
</dbReference>
<dbReference type="InterPro" id="IPR020845">
    <property type="entry name" value="AMP-binding_CS"/>
</dbReference>
<dbReference type="GO" id="GO:0016877">
    <property type="term" value="F:ligase activity, forming carbon-sulfur bonds"/>
    <property type="evidence" value="ECO:0007669"/>
    <property type="project" value="UniProtKB-ARBA"/>
</dbReference>
<dbReference type="EMBL" id="PDJI01000004">
    <property type="protein sequence ID" value="PFG38423.1"/>
    <property type="molecule type" value="Genomic_DNA"/>
</dbReference>
<proteinExistence type="predicted"/>
<dbReference type="RefSeq" id="WP_098482695.1">
    <property type="nucleotide sequence ID" value="NZ_PDJI01000004.1"/>
</dbReference>
<dbReference type="InterPro" id="IPR050237">
    <property type="entry name" value="ATP-dep_AMP-bd_enzyme"/>
</dbReference>
<dbReference type="PROSITE" id="PS00455">
    <property type="entry name" value="AMP_BINDING"/>
    <property type="match status" value="1"/>
</dbReference>
<protein>
    <submittedName>
        <fullName evidence="4">Long-chain acyl-CoA synthetase</fullName>
    </submittedName>
</protein>
<dbReference type="Gene3D" id="3.40.50.12780">
    <property type="entry name" value="N-terminal domain of ligase-like"/>
    <property type="match status" value="1"/>
</dbReference>
<evidence type="ECO:0000259" key="2">
    <source>
        <dbReference type="Pfam" id="PF00501"/>
    </source>
</evidence>
<gene>
    <name evidence="4" type="ORF">ATJ97_0900</name>
</gene>
<dbReference type="Pfam" id="PF13193">
    <property type="entry name" value="AMP-binding_C"/>
    <property type="match status" value="1"/>
</dbReference>
<comment type="caution">
    <text evidence="4">The sequence shown here is derived from an EMBL/GenBank/DDBJ whole genome shotgun (WGS) entry which is preliminary data.</text>
</comment>
<dbReference type="Proteomes" id="UP000222106">
    <property type="component" value="Unassembled WGS sequence"/>
</dbReference>
<accession>A0A2A9EHX4</accession>
<reference evidence="4 5" key="1">
    <citation type="submission" date="2017-10" db="EMBL/GenBank/DDBJ databases">
        <title>Sequencing the genomes of 1000 actinobacteria strains.</title>
        <authorList>
            <person name="Klenk H.-P."/>
        </authorList>
    </citation>
    <scope>NUCLEOTIDE SEQUENCE [LARGE SCALE GENOMIC DNA]</scope>
    <source>
        <strain evidence="4 5">DSM 21838</strain>
    </source>
</reference>
<feature type="domain" description="AMP-binding enzyme C-terminal" evidence="3">
    <location>
        <begin position="475"/>
        <end position="550"/>
    </location>
</feature>
<dbReference type="InterPro" id="IPR025110">
    <property type="entry name" value="AMP-bd_C"/>
</dbReference>
<feature type="region of interest" description="Disordered" evidence="1">
    <location>
        <begin position="1"/>
        <end position="21"/>
    </location>
</feature>
<dbReference type="InterPro" id="IPR045851">
    <property type="entry name" value="AMP-bd_C_sf"/>
</dbReference>
<dbReference type="Gene3D" id="3.30.300.30">
    <property type="match status" value="1"/>
</dbReference>
<sequence>MTETESPAPARPGYAPGVPAEIEVPDRPVPTLLADAARRYGDRVALDFLGADTTYRDLVDQVERAAGMLRKAGVRPGDRVALVLPNCPQHVVAFYAVLRLGAVVAEHNPLAPTSEIQAQLAAHGARVVVCWEKAVDQVAPGGDLGGRRILTVNLAAALPRRSRLLLRLPVRAARSQREILRGPVPAGTRSWERMLAAAPRLDPAHPLPRAEDLAVLIHTGGTTGTPKAVALTHRNLMANVVQGAAWVHGLRPGEETIYSVLPFFHAFGMTLCLTFAVHFGATQVVLPRFDVDMVLAAMRRHPATFFPGVPPIFDKLETAARERGVDMSSVRYAISGAMALSPNVARRWEDLTGGLIIEGYGMTESSPVALGSPMGPGRRPGTLGLPFPSTDIRIVDPEDPARDVPDGQQGELLVRGPQVFAGYFGRPEETAEVLLEGGWLRTGDIVRRDEQGFVVLADRRKELIISGGFNIYPSQVEEAVRSMPGVIDVAVVGVPDESYGESVVAALVVAPGTHVDLAQVRAWTHERLAHYAMPRRVAILDELPRSQLGKVLRRKVREQVLAAGEHVRSAGEHVRSAAEQVRSQLQERDTRAPAAASERPGTQAGPRDADSGSPTAERDARGL</sequence>